<dbReference type="InParanoid" id="A0A0V0QD07"/>
<keyword evidence="1" id="KW-0175">Coiled coil</keyword>
<name>A0A0V0QD07_PSEPJ</name>
<gene>
    <name evidence="2" type="ORF">PPERSA_07284</name>
</gene>
<dbReference type="AlphaFoldDB" id="A0A0V0QD07"/>
<feature type="coiled-coil region" evidence="1">
    <location>
        <begin position="119"/>
        <end position="155"/>
    </location>
</feature>
<comment type="caution">
    <text evidence="2">The sequence shown here is derived from an EMBL/GenBank/DDBJ whole genome shotgun (WGS) entry which is preliminary data.</text>
</comment>
<evidence type="ECO:0000313" key="3">
    <source>
        <dbReference type="Proteomes" id="UP000054937"/>
    </source>
</evidence>
<accession>A0A0V0QD07</accession>
<reference evidence="2 3" key="1">
    <citation type="journal article" date="2015" name="Sci. Rep.">
        <title>Genome of the facultative scuticociliatosis pathogen Pseudocohnilembus persalinus provides insight into its virulence through horizontal gene transfer.</title>
        <authorList>
            <person name="Xiong J."/>
            <person name="Wang G."/>
            <person name="Cheng J."/>
            <person name="Tian M."/>
            <person name="Pan X."/>
            <person name="Warren A."/>
            <person name="Jiang C."/>
            <person name="Yuan D."/>
            <person name="Miao W."/>
        </authorList>
    </citation>
    <scope>NUCLEOTIDE SEQUENCE [LARGE SCALE GENOMIC DNA]</scope>
    <source>
        <strain evidence="2">36N120E</strain>
    </source>
</reference>
<proteinExistence type="predicted"/>
<sequence>MSNKKVIPQASYSQRKEYSNPVEIFQKCQQNYYQKNSQFSISDCIQYYKNCIQFPTKPTLQYDNKIETLQKSETKNEQLTVKVRNLKPQSEFQNYDNTYFLKFGKDGKRICEQGEQFQYIEYQNQKQKQKLQFKQKQQQQQIDNKVKEQKQQQQQQFKYKGKQFFIELVYAILKNYSKINIYVDEKQSVNLGQFCVDLKKTVQKQNYLLKHFRLISLPLNEVTLYQLSEEDKQLHKIMYNKFFYGKEYDCINNFKKQFFTLVQEILKNYISAAQNIKNNLSNQCNQDKESTEKQNNIDFQSDNSQFIFISQNDKKIESKQRKESCNYLIGNNKQNSEGTQQEKNTQQKVENFQKQSQYLEQTQMDNELKNNCQKKPYRQRKKIYTFSRQQLKRIQNAFFKLDKGIYLTKL</sequence>
<evidence type="ECO:0000256" key="1">
    <source>
        <dbReference type="SAM" id="Coils"/>
    </source>
</evidence>
<keyword evidence="3" id="KW-1185">Reference proteome</keyword>
<dbReference type="Proteomes" id="UP000054937">
    <property type="component" value="Unassembled WGS sequence"/>
</dbReference>
<evidence type="ECO:0000313" key="2">
    <source>
        <dbReference type="EMBL" id="KRX00087.1"/>
    </source>
</evidence>
<organism evidence="2 3">
    <name type="scientific">Pseudocohnilembus persalinus</name>
    <name type="common">Ciliate</name>
    <dbReference type="NCBI Taxonomy" id="266149"/>
    <lineage>
        <taxon>Eukaryota</taxon>
        <taxon>Sar</taxon>
        <taxon>Alveolata</taxon>
        <taxon>Ciliophora</taxon>
        <taxon>Intramacronucleata</taxon>
        <taxon>Oligohymenophorea</taxon>
        <taxon>Scuticociliatia</taxon>
        <taxon>Philasterida</taxon>
        <taxon>Pseudocohnilembidae</taxon>
        <taxon>Pseudocohnilembus</taxon>
    </lineage>
</organism>
<protein>
    <submittedName>
        <fullName evidence="2">Uncharacterized protein</fullName>
    </submittedName>
</protein>
<dbReference type="EMBL" id="LDAU01000196">
    <property type="protein sequence ID" value="KRX00087.1"/>
    <property type="molecule type" value="Genomic_DNA"/>
</dbReference>